<dbReference type="PROSITE" id="PS50181">
    <property type="entry name" value="FBOX"/>
    <property type="match status" value="1"/>
</dbReference>
<proteinExistence type="predicted"/>
<dbReference type="InterPro" id="IPR001810">
    <property type="entry name" value="F-box_dom"/>
</dbReference>
<dbReference type="Pfam" id="PF00646">
    <property type="entry name" value="F-box"/>
    <property type="match status" value="1"/>
</dbReference>
<dbReference type="InterPro" id="IPR017451">
    <property type="entry name" value="F-box-assoc_interact_dom"/>
</dbReference>
<dbReference type="InterPro" id="IPR013187">
    <property type="entry name" value="F-box-assoc_dom_typ3"/>
</dbReference>
<dbReference type="AlphaFoldDB" id="A0A9Q0FXV7"/>
<dbReference type="Proteomes" id="UP001141552">
    <property type="component" value="Unassembled WGS sequence"/>
</dbReference>
<name>A0A9Q0FXV7_9ROSI</name>
<sequence length="431" mass="49628">MANLTLPSVTVEEILAMLPIKSIHRFRQLSKSWSSFLVSSEFQKLRNKNSTPPETNLEMILQCSAVDDGHVIESLGCLGNGEEPVRLQFPTDKFVRFLGSCNGLVCVAVRDNESGVEEIVVWNPFTGIYRKLGDIDHDRRICACCFGYDSAADDYKVFIAKRKRQYRKKKKTKDKKRKKTKNKVEIFSLRTGSWKEVDITYAGSSYVERIAEEHKVGLFLNGAFHWEVRTGSIIKIIAFDLAKEKFYYVPVPEVVLEDTRLGCTGLGVLGEYLCTSFFKRCINRTYCFVFVMKEYCKGESWVVFFGYFYVGSVGHIIFRRDFIPQAVKEGGYMILHFPGGVQHMLKCEESDEELIINEEVGKKEIKFSEFRKTIAYTEALTSPYASLETKQLQDHMKKMLKTWKEPMLYLFLRLEAFAGTVPMHPKLSLYK</sequence>
<accession>A0A9Q0FXV7</accession>
<evidence type="ECO:0000313" key="3">
    <source>
        <dbReference type="Proteomes" id="UP001141552"/>
    </source>
</evidence>
<organism evidence="2 3">
    <name type="scientific">Turnera subulata</name>
    <dbReference type="NCBI Taxonomy" id="218843"/>
    <lineage>
        <taxon>Eukaryota</taxon>
        <taxon>Viridiplantae</taxon>
        <taxon>Streptophyta</taxon>
        <taxon>Embryophyta</taxon>
        <taxon>Tracheophyta</taxon>
        <taxon>Spermatophyta</taxon>
        <taxon>Magnoliopsida</taxon>
        <taxon>eudicotyledons</taxon>
        <taxon>Gunneridae</taxon>
        <taxon>Pentapetalae</taxon>
        <taxon>rosids</taxon>
        <taxon>fabids</taxon>
        <taxon>Malpighiales</taxon>
        <taxon>Passifloraceae</taxon>
        <taxon>Turnera</taxon>
    </lineage>
</organism>
<dbReference type="InterPro" id="IPR050796">
    <property type="entry name" value="SCF_F-box_component"/>
</dbReference>
<dbReference type="PANTHER" id="PTHR31672:SF13">
    <property type="entry name" value="F-BOX PROTEIN CPR30-LIKE"/>
    <property type="match status" value="1"/>
</dbReference>
<dbReference type="NCBIfam" id="TIGR01640">
    <property type="entry name" value="F_box_assoc_1"/>
    <property type="match status" value="1"/>
</dbReference>
<dbReference type="EMBL" id="JAKUCV010003276">
    <property type="protein sequence ID" value="KAJ4839547.1"/>
    <property type="molecule type" value="Genomic_DNA"/>
</dbReference>
<reference evidence="2" key="2">
    <citation type="journal article" date="2023" name="Plants (Basel)">
        <title>Annotation of the Turnera subulata (Passifloraceae) Draft Genome Reveals the S-Locus Evolved after the Divergence of Turneroideae from Passifloroideae in a Stepwise Manner.</title>
        <authorList>
            <person name="Henning P.M."/>
            <person name="Roalson E.H."/>
            <person name="Mir W."/>
            <person name="McCubbin A.G."/>
            <person name="Shore J.S."/>
        </authorList>
    </citation>
    <scope>NUCLEOTIDE SEQUENCE</scope>
    <source>
        <strain evidence="2">F60SS</strain>
    </source>
</reference>
<dbReference type="OrthoDB" id="591557at2759"/>
<dbReference type="InterPro" id="IPR036047">
    <property type="entry name" value="F-box-like_dom_sf"/>
</dbReference>
<gene>
    <name evidence="2" type="ORF">Tsubulata_015959</name>
</gene>
<keyword evidence="3" id="KW-1185">Reference proteome</keyword>
<dbReference type="SUPFAM" id="SSF81383">
    <property type="entry name" value="F-box domain"/>
    <property type="match status" value="1"/>
</dbReference>
<protein>
    <recommendedName>
        <fullName evidence="1">F-box domain-containing protein</fullName>
    </recommendedName>
</protein>
<dbReference type="Pfam" id="PF08268">
    <property type="entry name" value="FBA_3"/>
    <property type="match status" value="1"/>
</dbReference>
<reference evidence="2" key="1">
    <citation type="submission" date="2022-02" db="EMBL/GenBank/DDBJ databases">
        <authorList>
            <person name="Henning P.M."/>
            <person name="McCubbin A.G."/>
            <person name="Shore J.S."/>
        </authorList>
    </citation>
    <scope>NUCLEOTIDE SEQUENCE</scope>
    <source>
        <strain evidence="2">F60SS</strain>
        <tissue evidence="2">Leaves</tissue>
    </source>
</reference>
<comment type="caution">
    <text evidence="2">The sequence shown here is derived from an EMBL/GenBank/DDBJ whole genome shotgun (WGS) entry which is preliminary data.</text>
</comment>
<evidence type="ECO:0000259" key="1">
    <source>
        <dbReference type="PROSITE" id="PS50181"/>
    </source>
</evidence>
<evidence type="ECO:0000313" key="2">
    <source>
        <dbReference type="EMBL" id="KAJ4839547.1"/>
    </source>
</evidence>
<feature type="domain" description="F-box" evidence="1">
    <location>
        <begin position="1"/>
        <end position="45"/>
    </location>
</feature>
<dbReference type="PANTHER" id="PTHR31672">
    <property type="entry name" value="BNACNNG10540D PROTEIN"/>
    <property type="match status" value="1"/>
</dbReference>